<dbReference type="InterPro" id="IPR010060">
    <property type="entry name" value="NRPS_synth"/>
</dbReference>
<dbReference type="Gene3D" id="3.40.50.1820">
    <property type="entry name" value="alpha/beta hydrolase"/>
    <property type="match status" value="1"/>
</dbReference>
<evidence type="ECO:0000256" key="4">
    <source>
        <dbReference type="ARBA" id="ARBA00022553"/>
    </source>
</evidence>
<dbReference type="FunFam" id="1.10.1200.10:FF:000005">
    <property type="entry name" value="Nonribosomal peptide synthetase 1"/>
    <property type="match status" value="2"/>
</dbReference>
<dbReference type="InterPro" id="IPR000873">
    <property type="entry name" value="AMP-dep_synth/lig_dom"/>
</dbReference>
<dbReference type="Pfam" id="PF00501">
    <property type="entry name" value="AMP-binding"/>
    <property type="match status" value="1"/>
</dbReference>
<evidence type="ECO:0000256" key="6">
    <source>
        <dbReference type="ARBA" id="ARBA00023194"/>
    </source>
</evidence>
<proteinExistence type="inferred from homology"/>
<dbReference type="InterPro" id="IPR036736">
    <property type="entry name" value="ACP-like_sf"/>
</dbReference>
<dbReference type="SMART" id="SM01294">
    <property type="entry name" value="PKS_PP_betabranch"/>
    <property type="match status" value="1"/>
</dbReference>
<organism evidence="8 9">
    <name type="scientific">Mycolicibacterium holsaticum</name>
    <dbReference type="NCBI Taxonomy" id="152142"/>
    <lineage>
        <taxon>Bacteria</taxon>
        <taxon>Bacillati</taxon>
        <taxon>Actinomycetota</taxon>
        <taxon>Actinomycetes</taxon>
        <taxon>Mycobacteriales</taxon>
        <taxon>Mycobacteriaceae</taxon>
        <taxon>Mycolicibacterium</taxon>
    </lineage>
</organism>
<protein>
    <submittedName>
        <fullName evidence="8">Non-ribosomal peptide synthetase</fullName>
    </submittedName>
</protein>
<name>A0A1E3RA78_9MYCO</name>
<dbReference type="InterPro" id="IPR010071">
    <property type="entry name" value="AA_adenyl_dom"/>
</dbReference>
<dbReference type="Gene3D" id="3.40.50.12780">
    <property type="entry name" value="N-terminal domain of ligase-like"/>
    <property type="match status" value="1"/>
</dbReference>
<dbReference type="PROSITE" id="PS50075">
    <property type="entry name" value="CARRIER"/>
    <property type="match status" value="2"/>
</dbReference>
<dbReference type="SMART" id="SM00823">
    <property type="entry name" value="PKS_PP"/>
    <property type="match status" value="1"/>
</dbReference>
<dbReference type="FunFam" id="2.30.38.10:FF:000001">
    <property type="entry name" value="Non-ribosomal peptide synthetase PvdI"/>
    <property type="match status" value="1"/>
</dbReference>
<dbReference type="UniPathway" id="UPA00011"/>
<dbReference type="NCBIfam" id="TIGR01733">
    <property type="entry name" value="AA-adenyl-dom"/>
    <property type="match status" value="1"/>
</dbReference>
<dbReference type="InterPro" id="IPR009081">
    <property type="entry name" value="PP-bd_ACP"/>
</dbReference>
<keyword evidence="6" id="KW-0045">Antibiotic biosynthesis</keyword>
<feature type="domain" description="Carrier" evidence="7">
    <location>
        <begin position="1569"/>
        <end position="1644"/>
    </location>
</feature>
<keyword evidence="5" id="KW-0677">Repeat</keyword>
<keyword evidence="4" id="KW-0597">Phosphoprotein</keyword>
<evidence type="ECO:0000313" key="8">
    <source>
        <dbReference type="EMBL" id="ODQ86262.1"/>
    </source>
</evidence>
<dbReference type="InterPro" id="IPR006162">
    <property type="entry name" value="Ppantetheine_attach_site"/>
</dbReference>
<dbReference type="EMBL" id="MIGZ01000153">
    <property type="protein sequence ID" value="ODQ86262.1"/>
    <property type="molecule type" value="Genomic_DNA"/>
</dbReference>
<feature type="domain" description="Carrier" evidence="7">
    <location>
        <begin position="545"/>
        <end position="619"/>
    </location>
</feature>
<dbReference type="InterPro" id="IPR020806">
    <property type="entry name" value="PKS_PP-bd"/>
</dbReference>
<dbReference type="GO" id="GO:0003824">
    <property type="term" value="F:catalytic activity"/>
    <property type="evidence" value="ECO:0007669"/>
    <property type="project" value="UniProtKB-KW"/>
</dbReference>
<comment type="cofactor">
    <cofactor evidence="1">
        <name>pantetheine 4'-phosphate</name>
        <dbReference type="ChEBI" id="CHEBI:47942"/>
    </cofactor>
</comment>
<reference evidence="9" key="1">
    <citation type="submission" date="2016-09" db="EMBL/GenBank/DDBJ databases">
        <authorList>
            <person name="Greninger A.L."/>
            <person name="Jerome K.R."/>
            <person name="Mcnair B."/>
            <person name="Wallis C."/>
            <person name="Fang F."/>
        </authorList>
    </citation>
    <scope>NUCLEOTIDE SEQUENCE [LARGE SCALE GENOMIC DNA]</scope>
    <source>
        <strain evidence="9">M7</strain>
    </source>
</reference>
<keyword evidence="3" id="KW-0596">Phosphopantetheine</keyword>
<evidence type="ECO:0000313" key="9">
    <source>
        <dbReference type="Proteomes" id="UP000094243"/>
    </source>
</evidence>
<dbReference type="CDD" id="cd17643">
    <property type="entry name" value="A_NRPS_Cytc1-like"/>
    <property type="match status" value="1"/>
</dbReference>
<dbReference type="SUPFAM" id="SSF52777">
    <property type="entry name" value="CoA-dependent acyltransferases"/>
    <property type="match status" value="4"/>
</dbReference>
<dbReference type="PANTHER" id="PTHR45527">
    <property type="entry name" value="NONRIBOSOMAL PEPTIDE SYNTHETASE"/>
    <property type="match status" value="1"/>
</dbReference>
<evidence type="ECO:0000256" key="1">
    <source>
        <dbReference type="ARBA" id="ARBA00001957"/>
    </source>
</evidence>
<dbReference type="Pfam" id="PF00550">
    <property type="entry name" value="PP-binding"/>
    <property type="match status" value="2"/>
</dbReference>
<sequence>MTADPTRPLSAIDVLDADEHARVDAIGNRAALTQPLATASIPAMFEAQVASDPDAAAVSLDGHVIAYRELDEAANRLAHLLISRGVGPGQRVALLFPRSVEAVVAIFAVLKTGAAYVPIDPSVPDARLEFVLGDAAPAAAVTTAALADRLSGRGLVIIDVDHAALDHQPNTAPPGPGPDDIAYLIYTSGTTGVPKGVAIPHHNVTRLLEAIDTRLALPPKQVWTQSHSLAFDFSVWEIFGALLHGGRLVIVSDAVARSPEEFHDLLIDEQVNVLSQTPSAFYALQSIDELTPESASELALDVVVFGGEALEPPRLKGWLDAHPGAPRLINMYGITETTVHASFREILLDDIDNAVSPIGAPLAHLGFFVLDAWLRPVPVGVVGELYVAGAGVGAGYVGRPGLSATRFLACPFGAPGQRMYRTGDLVCWGADGELRYLGRADEQVKIRGYRIELGEIQSALAQLVGVEQAVVIAREDRPGDKRLVGYVTGIDDPAGLRAQLAERLPAYMVPAAVVVLDALPLTVNGKLDIRALPAPEYTDVDHYRAPANPVEEILAGIYAEVLGLERVGVDDSFFDLGGDSISAIQVIMRGHAAGLVGRPRDIFVQQTVARLARVVRLADSSGGEIDEGTGPVIATPIMQWLKGIDGSIDEFNQTVLLAAPAGVTEADVVVVLQALLDRHAMLRLRAEDDGAGGWSLTVPEPDAVDARSRLQTVDVLTDDALVAARSRLSPADGVMLSALWVASTGQLALIIHHLAVDGVSWRIVLEDLNIAWTQHRGGQPVLLPPAGTSFARWAQVLAEHARDSQVVAQTDAWRRVAAVPAALPAPQPAVDTFATAGYLSELLDAETTHMLLGEVPAAFHAAVHEILLIAFALAWTQYLGTDGAPIAIDVEGHGRDEELTDPAADRHIDLSRTVGWFTAKYPVSLHLGGPSGGLRWAQVVAGDAALGAVIKDAKEQLRSMPDGLTYGLLRYLNPDVDLAGNDPVIGFNYLGRLGAPAAYASGDVWRFSQEGLSMTAAAAAMPIALMHTVELNAATIDTDTGPHLNATWTWAQSALDRTAVTRISRLWFDALAGICAHVRRGGGGLTPSDIAPVRLSQQKIDELHRQSPIADVLPLTPLQQGLLYHASIANSSGDDVYAVQLDIALSGPLDAHGLRDAVQAVVTRHPHLAARFCPQFEQPVQLIPADPATPWRYVELDGDSSDLDVDERIEQICADERAAVCDLVNQPPFRVALIRIAADRHRFVLTNHHIVLDGWSMPILMQEIFAGYHGHRLPAASPYRSFMTWLAERDHAAAQAAWRELFTGFQTPILVGPPQKLGFARRSVEVFRVPAKTTRGITKLARSHHTTVNIVLQAAWAVLLTSLTDQHDVAFGTVVSGRPPEVLGAESMVGLLINTVPVRATIAPHTTASDLLDQLQSAHNNTLEHQHLALSDIHRITGQERLFDTVFVYENYPIDTGTPPAVDGLAITGFTSRDFYHYPLAVQAGPGRELELRVQYDTEVFDAAGIEGLMERFKQVLVAMTAHPGRRLLSMDVLHTGKHSWLDRWSKRASSTAPVAPAPEPRDTGGYAAPATLVEQILASIYAQVLGVDRVGVDESFFELGGDSLAAMRAVAAINTALDVHLTVPTLFDAPTVRSLSRLLDEDSSLSEGSAVSRAGESG</sequence>
<dbReference type="GO" id="GO:0031177">
    <property type="term" value="F:phosphopantetheine binding"/>
    <property type="evidence" value="ECO:0007669"/>
    <property type="project" value="InterPro"/>
</dbReference>
<dbReference type="InterPro" id="IPR045851">
    <property type="entry name" value="AMP-bd_C_sf"/>
</dbReference>
<dbReference type="SUPFAM" id="SSF56801">
    <property type="entry name" value="Acetyl-CoA synthetase-like"/>
    <property type="match status" value="1"/>
</dbReference>
<evidence type="ECO:0000256" key="3">
    <source>
        <dbReference type="ARBA" id="ARBA00022450"/>
    </source>
</evidence>
<dbReference type="FunFam" id="3.40.50.980:FF:000001">
    <property type="entry name" value="Non-ribosomal peptide synthetase"/>
    <property type="match status" value="1"/>
</dbReference>
<evidence type="ECO:0000259" key="7">
    <source>
        <dbReference type="PROSITE" id="PS50075"/>
    </source>
</evidence>
<dbReference type="Gene3D" id="3.30.559.10">
    <property type="entry name" value="Chloramphenicol acetyltransferase-like domain"/>
    <property type="match status" value="2"/>
</dbReference>
<dbReference type="GO" id="GO:0043041">
    <property type="term" value="P:amino acid activation for nonribosomal peptide biosynthetic process"/>
    <property type="evidence" value="ECO:0007669"/>
    <property type="project" value="TreeGrafter"/>
</dbReference>
<dbReference type="InterPro" id="IPR020845">
    <property type="entry name" value="AMP-binding_CS"/>
</dbReference>
<dbReference type="InterPro" id="IPR023213">
    <property type="entry name" value="CAT-like_dom_sf"/>
</dbReference>
<dbReference type="InterPro" id="IPR025110">
    <property type="entry name" value="AMP-bd_C"/>
</dbReference>
<dbReference type="InterPro" id="IPR042099">
    <property type="entry name" value="ANL_N_sf"/>
</dbReference>
<dbReference type="GO" id="GO:0044550">
    <property type="term" value="P:secondary metabolite biosynthetic process"/>
    <property type="evidence" value="ECO:0007669"/>
    <property type="project" value="UniProtKB-ARBA"/>
</dbReference>
<comment type="caution">
    <text evidence="8">The sequence shown here is derived from an EMBL/GenBank/DDBJ whole genome shotgun (WGS) entry which is preliminary data.</text>
</comment>
<dbReference type="Gene3D" id="1.10.1200.10">
    <property type="entry name" value="ACP-like"/>
    <property type="match status" value="1"/>
</dbReference>
<dbReference type="Gene3D" id="3.30.559.30">
    <property type="entry name" value="Nonribosomal peptide synthetase, condensation domain"/>
    <property type="match status" value="2"/>
</dbReference>
<dbReference type="GO" id="GO:0005829">
    <property type="term" value="C:cytosol"/>
    <property type="evidence" value="ECO:0007669"/>
    <property type="project" value="TreeGrafter"/>
</dbReference>
<dbReference type="GO" id="GO:0008610">
    <property type="term" value="P:lipid biosynthetic process"/>
    <property type="evidence" value="ECO:0007669"/>
    <property type="project" value="UniProtKB-ARBA"/>
</dbReference>
<dbReference type="GO" id="GO:0017000">
    <property type="term" value="P:antibiotic biosynthetic process"/>
    <property type="evidence" value="ECO:0007669"/>
    <property type="project" value="UniProtKB-KW"/>
</dbReference>
<accession>A0A1E3RA78</accession>
<dbReference type="PANTHER" id="PTHR45527:SF14">
    <property type="entry name" value="PLIPASTATIN SYNTHASE SUBUNIT B"/>
    <property type="match status" value="1"/>
</dbReference>
<evidence type="ECO:0000256" key="5">
    <source>
        <dbReference type="ARBA" id="ARBA00022737"/>
    </source>
</evidence>
<dbReference type="PROSITE" id="PS00012">
    <property type="entry name" value="PHOSPHOPANTETHEINE"/>
    <property type="match status" value="1"/>
</dbReference>
<dbReference type="PROSITE" id="PS00455">
    <property type="entry name" value="AMP_BINDING"/>
    <property type="match status" value="1"/>
</dbReference>
<dbReference type="Proteomes" id="UP000094243">
    <property type="component" value="Unassembled WGS sequence"/>
</dbReference>
<dbReference type="FunFam" id="3.40.50.12780:FF:000012">
    <property type="entry name" value="Non-ribosomal peptide synthetase"/>
    <property type="match status" value="1"/>
</dbReference>
<dbReference type="Pfam" id="PF13193">
    <property type="entry name" value="AMP-binding_C"/>
    <property type="match status" value="1"/>
</dbReference>
<dbReference type="Gene3D" id="3.30.300.30">
    <property type="match status" value="1"/>
</dbReference>
<dbReference type="Pfam" id="PF00668">
    <property type="entry name" value="Condensation"/>
    <property type="match status" value="2"/>
</dbReference>
<dbReference type="SUPFAM" id="SSF47336">
    <property type="entry name" value="ACP-like"/>
    <property type="match status" value="2"/>
</dbReference>
<evidence type="ECO:0000256" key="2">
    <source>
        <dbReference type="ARBA" id="ARBA00006432"/>
    </source>
</evidence>
<gene>
    <name evidence="8" type="ORF">BHQ17_21320</name>
</gene>
<dbReference type="CDD" id="cd19543">
    <property type="entry name" value="DCL_NRPS"/>
    <property type="match status" value="1"/>
</dbReference>
<dbReference type="InterPro" id="IPR001242">
    <property type="entry name" value="Condensation_dom"/>
</dbReference>
<dbReference type="FunFam" id="3.30.300.30:FF:000010">
    <property type="entry name" value="Enterobactin synthetase component F"/>
    <property type="match status" value="1"/>
</dbReference>
<comment type="similarity">
    <text evidence="2">Belongs to the ATP-dependent AMP-binding enzyme family.</text>
</comment>
<keyword evidence="9" id="KW-1185">Reference proteome</keyword>
<dbReference type="NCBIfam" id="TIGR01720">
    <property type="entry name" value="NRPS-para261"/>
    <property type="match status" value="1"/>
</dbReference>
<dbReference type="InterPro" id="IPR029058">
    <property type="entry name" value="AB_hydrolase_fold"/>
</dbReference>